<proteinExistence type="predicted"/>
<dbReference type="EMBL" id="CAJNOJ010001469">
    <property type="protein sequence ID" value="CAF1551661.1"/>
    <property type="molecule type" value="Genomic_DNA"/>
</dbReference>
<feature type="non-terminal residue" evidence="2">
    <location>
        <position position="1"/>
    </location>
</feature>
<dbReference type="Proteomes" id="UP000663852">
    <property type="component" value="Unassembled WGS sequence"/>
</dbReference>
<dbReference type="OrthoDB" id="1737200at2759"/>
<sequence>VKSVCFQRPRLAMNEAYGIEKFISLVKFKQNQNIYAQDDTMFIRVEVDFLSKPQEFQSDLGEMLIVDEQHTDSIHDDLMRKVLISN</sequence>
<dbReference type="SUPFAM" id="SSF49599">
    <property type="entry name" value="TRAF domain-like"/>
    <property type="match status" value="1"/>
</dbReference>
<comment type="caution">
    <text evidence="2">The sequence shown here is derived from an EMBL/GenBank/DDBJ whole genome shotgun (WGS) entry which is preliminary data.</text>
</comment>
<gene>
    <name evidence="2" type="ORF">EDS130_LOCUS46046</name>
</gene>
<dbReference type="AlphaFoldDB" id="A0A815X106"/>
<accession>A0A815X106</accession>
<dbReference type="InterPro" id="IPR002083">
    <property type="entry name" value="MATH/TRAF_dom"/>
</dbReference>
<reference evidence="2" key="1">
    <citation type="submission" date="2021-02" db="EMBL/GenBank/DDBJ databases">
        <authorList>
            <person name="Nowell W R."/>
        </authorList>
    </citation>
    <scope>NUCLEOTIDE SEQUENCE</scope>
</reference>
<dbReference type="InterPro" id="IPR008974">
    <property type="entry name" value="TRAF-like"/>
</dbReference>
<feature type="domain" description="MATH" evidence="1">
    <location>
        <begin position="1"/>
        <end position="47"/>
    </location>
</feature>
<organism evidence="2 3">
    <name type="scientific">Adineta ricciae</name>
    <name type="common">Rotifer</name>
    <dbReference type="NCBI Taxonomy" id="249248"/>
    <lineage>
        <taxon>Eukaryota</taxon>
        <taxon>Metazoa</taxon>
        <taxon>Spiralia</taxon>
        <taxon>Gnathifera</taxon>
        <taxon>Rotifera</taxon>
        <taxon>Eurotatoria</taxon>
        <taxon>Bdelloidea</taxon>
        <taxon>Adinetida</taxon>
        <taxon>Adinetidae</taxon>
        <taxon>Adineta</taxon>
    </lineage>
</organism>
<evidence type="ECO:0000259" key="1">
    <source>
        <dbReference type="PROSITE" id="PS50144"/>
    </source>
</evidence>
<evidence type="ECO:0000313" key="3">
    <source>
        <dbReference type="Proteomes" id="UP000663852"/>
    </source>
</evidence>
<evidence type="ECO:0000313" key="2">
    <source>
        <dbReference type="EMBL" id="CAF1551661.1"/>
    </source>
</evidence>
<name>A0A815X106_ADIRI</name>
<dbReference type="Gene3D" id="2.60.210.10">
    <property type="entry name" value="Apoptosis, Tumor Necrosis Factor Receptor Associated Protein 2, Chain A"/>
    <property type="match status" value="1"/>
</dbReference>
<dbReference type="PROSITE" id="PS50144">
    <property type="entry name" value="MATH"/>
    <property type="match status" value="1"/>
</dbReference>
<protein>
    <recommendedName>
        <fullName evidence="1">MATH domain-containing protein</fullName>
    </recommendedName>
</protein>